<dbReference type="OrthoDB" id="387611at2759"/>
<organism evidence="2 3">
    <name type="scientific">Plasmodium cynomolgi (strain B)</name>
    <dbReference type="NCBI Taxonomy" id="1120755"/>
    <lineage>
        <taxon>Eukaryota</taxon>
        <taxon>Sar</taxon>
        <taxon>Alveolata</taxon>
        <taxon>Apicomplexa</taxon>
        <taxon>Aconoidasida</taxon>
        <taxon>Haemosporida</taxon>
        <taxon>Plasmodiidae</taxon>
        <taxon>Plasmodium</taxon>
        <taxon>Plasmodium (Plasmodium)</taxon>
    </lineage>
</organism>
<dbReference type="EMBL" id="DF158209">
    <property type="protein sequence ID" value="GAB69931.1"/>
    <property type="molecule type" value="Genomic_DNA"/>
</dbReference>
<gene>
    <name evidence="2" type="ORF">PCYB_006800</name>
</gene>
<dbReference type="VEuPathDB" id="PlasmoDB:PCYB_006800"/>
<dbReference type="Proteomes" id="UP000006319">
    <property type="component" value="Unassembled WGS sequence"/>
</dbReference>
<proteinExistence type="predicted"/>
<evidence type="ECO:0000313" key="3">
    <source>
        <dbReference type="Proteomes" id="UP000006319"/>
    </source>
</evidence>
<reference evidence="2 3" key="1">
    <citation type="journal article" date="2012" name="Nat. Genet.">
        <title>Plasmodium cynomolgi genome sequences provide insight into Plasmodium vivax and the monkey malaria clade.</title>
        <authorList>
            <person name="Tachibana S."/>
            <person name="Sullivan S.A."/>
            <person name="Kawai S."/>
            <person name="Nakamura S."/>
            <person name="Kim H.R."/>
            <person name="Goto N."/>
            <person name="Arisue N."/>
            <person name="Palacpac N.M.Q."/>
            <person name="Honma H."/>
            <person name="Yagi M."/>
            <person name="Tougan T."/>
            <person name="Katakai Y."/>
            <person name="Kaneko O."/>
            <person name="Mita T."/>
            <person name="Kita K."/>
            <person name="Yasutomi Y."/>
            <person name="Sutton P.L."/>
            <person name="Shakhbatyan R."/>
            <person name="Horii T."/>
            <person name="Yasunaga T."/>
            <person name="Barnwell J.W."/>
            <person name="Escalante A.A."/>
            <person name="Carlton J.M."/>
            <person name="Tanabe K."/>
        </authorList>
    </citation>
    <scope>NUCLEOTIDE SEQUENCE [LARGE SCALE GENOMIC DNA]</scope>
    <source>
        <strain evidence="2 3">B</strain>
    </source>
</reference>
<dbReference type="KEGG" id="pcy:PCYB_006800"/>
<dbReference type="GeneID" id="14696473"/>
<keyword evidence="1" id="KW-0472">Membrane</keyword>
<name>K6UFD9_PLACD</name>
<dbReference type="Pfam" id="PF05795">
    <property type="entry name" value="Plasmodium_Vir"/>
    <property type="match status" value="1"/>
</dbReference>
<evidence type="ECO:0008006" key="4">
    <source>
        <dbReference type="Google" id="ProtNLM"/>
    </source>
</evidence>
<keyword evidence="1" id="KW-0812">Transmembrane</keyword>
<dbReference type="AlphaFoldDB" id="K6UFD9"/>
<protein>
    <recommendedName>
        <fullName evidence="4">CYIR protein</fullName>
    </recommendedName>
</protein>
<sequence>MNIKYLNTIEKHDLSVIRNCEYLRYWINDRVIEELNVTDNDKYIEIISMFNVEWNRIIGTLNNSKYKCEATSGPLVSLSLKDFKFRKDMYDYYYNYVNIKERKSSNINACSEACKYLTSIYKKYETFKSECSPRNINKCVSKFDNFGDYDPNHLINELKCKSQSECNRNEELVLAKNSEGTPMADVNIQDETDESITQVSMENSHRMIILNIALPVSVFFLLFPMLYKVNKFVI</sequence>
<accession>K6UFD9</accession>
<keyword evidence="1" id="KW-1133">Transmembrane helix</keyword>
<dbReference type="RefSeq" id="XP_004228149.1">
    <property type="nucleotide sequence ID" value="XM_004228101.1"/>
</dbReference>
<feature type="transmembrane region" description="Helical" evidence="1">
    <location>
        <begin position="208"/>
        <end position="227"/>
    </location>
</feature>
<evidence type="ECO:0000313" key="2">
    <source>
        <dbReference type="EMBL" id="GAB69931.1"/>
    </source>
</evidence>
<evidence type="ECO:0000256" key="1">
    <source>
        <dbReference type="SAM" id="Phobius"/>
    </source>
</evidence>
<keyword evidence="3" id="KW-1185">Reference proteome</keyword>
<dbReference type="PhylomeDB" id="K6UFD9"/>
<dbReference type="InterPro" id="IPR008780">
    <property type="entry name" value="Plasmodium_Vir"/>
</dbReference>